<name>A0ABP6Z895_9ACTN</name>
<evidence type="ECO:0000313" key="10">
    <source>
        <dbReference type="EMBL" id="GAA3600984.1"/>
    </source>
</evidence>
<evidence type="ECO:0000256" key="3">
    <source>
        <dbReference type="ARBA" id="ARBA00022630"/>
    </source>
</evidence>
<sequence length="381" mass="41152">MLTPDERRFRDEVATLLRRPEVTAECATLADTPGKDEHPVRTYRLLGTHGMLAPDWPRRYGGLDGPVTYQAILQEELARHDVPDTVFINAIKNAGALLMLAADADQKARYLPPLAAGTATMVLLYSEPEAGSDLASLRTRADRVDGGWQLTGVKCPSVKTPLAAHGIVAARTTESGRPEAGITLFIVRIRDESVRVRLLATLNPEPFYEVTFDGTFVAEDDVLGPVDGGWFMLSAGLAIERTGLDYNAKARRWLDVAEERIRAVAPGRAELTDRLVDLRTQAAAGRLLAWRLLERQIEGDLSAEEAAMSKWFNAELGAKVARLCLEVDGTYAVLERGEPDAARAGMVAAMLSEAPGLRLSAGTSEVMLHIVASGLGLGAAS</sequence>
<dbReference type="Gene3D" id="1.10.540.10">
    <property type="entry name" value="Acyl-CoA dehydrogenase/oxidase, N-terminal domain"/>
    <property type="match status" value="1"/>
</dbReference>
<keyword evidence="11" id="KW-1185">Reference proteome</keyword>
<comment type="cofactor">
    <cofactor evidence="1 6">
        <name>FAD</name>
        <dbReference type="ChEBI" id="CHEBI:57692"/>
    </cofactor>
</comment>
<dbReference type="InterPro" id="IPR006091">
    <property type="entry name" value="Acyl-CoA_Oxase/DH_mid-dom"/>
</dbReference>
<keyword evidence="3 6" id="KW-0285">Flavoprotein</keyword>
<comment type="similarity">
    <text evidence="2 6">Belongs to the acyl-CoA dehydrogenase family.</text>
</comment>
<dbReference type="InterPro" id="IPR052161">
    <property type="entry name" value="Mycobact_Acyl-CoA_DH"/>
</dbReference>
<evidence type="ECO:0000256" key="2">
    <source>
        <dbReference type="ARBA" id="ARBA00009347"/>
    </source>
</evidence>
<dbReference type="PANTHER" id="PTHR43292:SF4">
    <property type="entry name" value="ACYL-COA DEHYDROGENASE FADE34"/>
    <property type="match status" value="1"/>
</dbReference>
<protein>
    <submittedName>
        <fullName evidence="10">Acyl-CoA dehydrogenase family protein</fullName>
    </submittedName>
</protein>
<evidence type="ECO:0000256" key="5">
    <source>
        <dbReference type="ARBA" id="ARBA00023002"/>
    </source>
</evidence>
<dbReference type="InterPro" id="IPR009100">
    <property type="entry name" value="AcylCoA_DH/oxidase_NM_dom_sf"/>
</dbReference>
<proteinExistence type="inferred from homology"/>
<dbReference type="InterPro" id="IPR009075">
    <property type="entry name" value="AcylCo_DH/oxidase_C"/>
</dbReference>
<dbReference type="EMBL" id="BAABDQ010000036">
    <property type="protein sequence ID" value="GAA3600984.1"/>
    <property type="molecule type" value="Genomic_DNA"/>
</dbReference>
<evidence type="ECO:0000259" key="7">
    <source>
        <dbReference type="Pfam" id="PF00441"/>
    </source>
</evidence>
<evidence type="ECO:0000256" key="1">
    <source>
        <dbReference type="ARBA" id="ARBA00001974"/>
    </source>
</evidence>
<dbReference type="InterPro" id="IPR013786">
    <property type="entry name" value="AcylCoA_DH/ox_N"/>
</dbReference>
<dbReference type="SUPFAM" id="SSF47203">
    <property type="entry name" value="Acyl-CoA dehydrogenase C-terminal domain-like"/>
    <property type="match status" value="1"/>
</dbReference>
<accession>A0ABP6Z895</accession>
<dbReference type="Proteomes" id="UP001500630">
    <property type="component" value="Unassembled WGS sequence"/>
</dbReference>
<dbReference type="PANTHER" id="PTHR43292">
    <property type="entry name" value="ACYL-COA DEHYDROGENASE"/>
    <property type="match status" value="1"/>
</dbReference>
<dbReference type="SUPFAM" id="SSF56645">
    <property type="entry name" value="Acyl-CoA dehydrogenase NM domain-like"/>
    <property type="match status" value="1"/>
</dbReference>
<dbReference type="Gene3D" id="1.20.140.10">
    <property type="entry name" value="Butyryl-CoA Dehydrogenase, subunit A, domain 3"/>
    <property type="match status" value="1"/>
</dbReference>
<organism evidence="10 11">
    <name type="scientific">Nonomuraea rosea</name>
    <dbReference type="NCBI Taxonomy" id="638574"/>
    <lineage>
        <taxon>Bacteria</taxon>
        <taxon>Bacillati</taxon>
        <taxon>Actinomycetota</taxon>
        <taxon>Actinomycetes</taxon>
        <taxon>Streptosporangiales</taxon>
        <taxon>Streptosporangiaceae</taxon>
        <taxon>Nonomuraea</taxon>
    </lineage>
</organism>
<evidence type="ECO:0000313" key="11">
    <source>
        <dbReference type="Proteomes" id="UP001500630"/>
    </source>
</evidence>
<dbReference type="Pfam" id="PF02770">
    <property type="entry name" value="Acyl-CoA_dh_M"/>
    <property type="match status" value="1"/>
</dbReference>
<dbReference type="InterPro" id="IPR046373">
    <property type="entry name" value="Acyl-CoA_Oxase/DH_mid-dom_sf"/>
</dbReference>
<evidence type="ECO:0000256" key="4">
    <source>
        <dbReference type="ARBA" id="ARBA00022827"/>
    </source>
</evidence>
<evidence type="ECO:0000256" key="6">
    <source>
        <dbReference type="RuleBase" id="RU362125"/>
    </source>
</evidence>
<dbReference type="Pfam" id="PF00441">
    <property type="entry name" value="Acyl-CoA_dh_1"/>
    <property type="match status" value="1"/>
</dbReference>
<dbReference type="InterPro" id="IPR037069">
    <property type="entry name" value="AcylCoA_DH/ox_N_sf"/>
</dbReference>
<reference evidence="11" key="1">
    <citation type="journal article" date="2019" name="Int. J. Syst. Evol. Microbiol.">
        <title>The Global Catalogue of Microorganisms (GCM) 10K type strain sequencing project: providing services to taxonomists for standard genome sequencing and annotation.</title>
        <authorList>
            <consortium name="The Broad Institute Genomics Platform"/>
            <consortium name="The Broad Institute Genome Sequencing Center for Infectious Disease"/>
            <person name="Wu L."/>
            <person name="Ma J."/>
        </authorList>
    </citation>
    <scope>NUCLEOTIDE SEQUENCE [LARGE SCALE GENOMIC DNA]</scope>
    <source>
        <strain evidence="11">JCM 17326</strain>
    </source>
</reference>
<dbReference type="Pfam" id="PF02771">
    <property type="entry name" value="Acyl-CoA_dh_N"/>
    <property type="match status" value="1"/>
</dbReference>
<dbReference type="RefSeq" id="WP_345573208.1">
    <property type="nucleotide sequence ID" value="NZ_BAABDQ010000036.1"/>
</dbReference>
<feature type="domain" description="Acyl-CoA dehydrogenase/oxidase C-terminal" evidence="7">
    <location>
        <begin position="229"/>
        <end position="375"/>
    </location>
</feature>
<keyword evidence="4 6" id="KW-0274">FAD</keyword>
<dbReference type="InterPro" id="IPR036250">
    <property type="entry name" value="AcylCo_DH-like_C"/>
</dbReference>
<dbReference type="Gene3D" id="2.40.110.10">
    <property type="entry name" value="Butyryl-CoA Dehydrogenase, subunit A, domain 2"/>
    <property type="match status" value="1"/>
</dbReference>
<feature type="domain" description="Acyl-CoA oxidase/dehydrogenase middle" evidence="8">
    <location>
        <begin position="124"/>
        <end position="213"/>
    </location>
</feature>
<keyword evidence="5 6" id="KW-0560">Oxidoreductase</keyword>
<evidence type="ECO:0000259" key="9">
    <source>
        <dbReference type="Pfam" id="PF02771"/>
    </source>
</evidence>
<feature type="domain" description="Acyl-CoA dehydrogenase/oxidase N-terminal" evidence="9">
    <location>
        <begin position="3"/>
        <end position="117"/>
    </location>
</feature>
<gene>
    <name evidence="10" type="ORF">GCM10022419_101430</name>
</gene>
<comment type="caution">
    <text evidence="10">The sequence shown here is derived from an EMBL/GenBank/DDBJ whole genome shotgun (WGS) entry which is preliminary data.</text>
</comment>
<evidence type="ECO:0000259" key="8">
    <source>
        <dbReference type="Pfam" id="PF02770"/>
    </source>
</evidence>